<dbReference type="GO" id="GO:0005886">
    <property type="term" value="C:plasma membrane"/>
    <property type="evidence" value="ECO:0007669"/>
    <property type="project" value="TreeGrafter"/>
</dbReference>
<dbReference type="PANTHER" id="PTHR42724">
    <property type="entry name" value="TETRAACYLDISACCHARIDE 4'-KINASE"/>
    <property type="match status" value="1"/>
</dbReference>
<feature type="binding site" evidence="13">
    <location>
        <begin position="89"/>
        <end position="96"/>
    </location>
    <ligand>
        <name>ATP</name>
        <dbReference type="ChEBI" id="CHEBI:30616"/>
    </ligand>
</feature>
<keyword evidence="7 13" id="KW-0808">Transferase</keyword>
<dbReference type="NCBIfam" id="TIGR00682">
    <property type="entry name" value="lpxK"/>
    <property type="match status" value="1"/>
</dbReference>
<accession>A0AAT9PBQ9</accession>
<evidence type="ECO:0000256" key="12">
    <source>
        <dbReference type="ARBA" id="ARBA00029757"/>
    </source>
</evidence>
<keyword evidence="15" id="KW-0472">Membrane</keyword>
<keyword evidence="6 13" id="KW-0441">Lipid A biosynthesis</keyword>
<comment type="catalytic activity">
    <reaction evidence="13">
        <text>a lipid A disaccharide + ATP = a lipid IVA + ADP + H(+)</text>
        <dbReference type="Rhea" id="RHEA:67840"/>
        <dbReference type="ChEBI" id="CHEBI:15378"/>
        <dbReference type="ChEBI" id="CHEBI:30616"/>
        <dbReference type="ChEBI" id="CHEBI:176343"/>
        <dbReference type="ChEBI" id="CHEBI:176425"/>
        <dbReference type="ChEBI" id="CHEBI:456216"/>
        <dbReference type="EC" id="2.7.1.130"/>
    </reaction>
</comment>
<reference evidence="16" key="1">
    <citation type="submission" date="2024-03" db="EMBL/GenBank/DDBJ databases">
        <title>Psychrobacter raelis sp. nov. isolated from a dog with peritonitis.</title>
        <authorList>
            <person name="Schiavone A."/>
            <person name="Manzulli V."/>
            <person name="Camarda A."/>
            <person name="Cafiero M.A."/>
            <person name="Vasco I."/>
            <person name="Marino L."/>
            <person name="Pennuzzi G."/>
            <person name="Serrecchia L."/>
            <person name="Galante D."/>
            <person name="Pugliese N."/>
        </authorList>
    </citation>
    <scope>NUCLEOTIDE SEQUENCE</scope>
    <source>
        <strain evidence="16">PraFG1</strain>
    </source>
</reference>
<evidence type="ECO:0000256" key="11">
    <source>
        <dbReference type="ARBA" id="ARBA00023098"/>
    </source>
</evidence>
<keyword evidence="11 13" id="KW-0443">Lipid metabolism</keyword>
<dbReference type="HAMAP" id="MF_00409">
    <property type="entry name" value="LpxK"/>
    <property type="match status" value="1"/>
</dbReference>
<keyword evidence="8 13" id="KW-0547">Nucleotide-binding</keyword>
<comment type="similarity">
    <text evidence="13">Belongs to the LpxK family.</text>
</comment>
<keyword evidence="15" id="KW-0812">Transmembrane</keyword>
<evidence type="ECO:0000256" key="4">
    <source>
        <dbReference type="ARBA" id="ARBA00016436"/>
    </source>
</evidence>
<dbReference type="GO" id="GO:0009245">
    <property type="term" value="P:lipid A biosynthetic process"/>
    <property type="evidence" value="ECO:0007669"/>
    <property type="project" value="UniProtKB-UniRule"/>
</dbReference>
<comment type="pathway">
    <text evidence="2 13">Glycolipid biosynthesis; lipid IV(A) biosynthesis; lipid IV(A) from (3R)-3-hydroxytetradecanoyl-[acyl-carrier-protein] and UDP-N-acetyl-alpha-D-glucosamine: step 6/6.</text>
</comment>
<dbReference type="GO" id="GO:0009244">
    <property type="term" value="P:lipopolysaccharide core region biosynthetic process"/>
    <property type="evidence" value="ECO:0007669"/>
    <property type="project" value="TreeGrafter"/>
</dbReference>
<evidence type="ECO:0000313" key="16">
    <source>
        <dbReference type="EMBL" id="UNK04477.1"/>
    </source>
</evidence>
<name>A0AAT9PBQ9_9GAMM</name>
<evidence type="ECO:0000256" key="10">
    <source>
        <dbReference type="ARBA" id="ARBA00022840"/>
    </source>
</evidence>
<gene>
    <name evidence="13 16" type="primary">lpxK</name>
    <name evidence="16" type="ORF">MN210_09110</name>
</gene>
<evidence type="ECO:0000256" key="13">
    <source>
        <dbReference type="HAMAP-Rule" id="MF_00409"/>
    </source>
</evidence>
<dbReference type="SUPFAM" id="SSF52540">
    <property type="entry name" value="P-loop containing nucleoside triphosphate hydrolases"/>
    <property type="match status" value="1"/>
</dbReference>
<keyword evidence="9 13" id="KW-0418">Kinase</keyword>
<dbReference type="EC" id="2.7.1.130" evidence="3 13"/>
<evidence type="ECO:0000313" key="17">
    <source>
        <dbReference type="Proteomes" id="UP000829560"/>
    </source>
</evidence>
<feature type="transmembrane region" description="Helical" evidence="15">
    <location>
        <begin position="45"/>
        <end position="63"/>
    </location>
</feature>
<keyword evidence="5 13" id="KW-0444">Lipid biosynthesis</keyword>
<evidence type="ECO:0000256" key="3">
    <source>
        <dbReference type="ARBA" id="ARBA00012071"/>
    </source>
</evidence>
<keyword evidence="10 13" id="KW-0067">ATP-binding</keyword>
<evidence type="ECO:0000256" key="8">
    <source>
        <dbReference type="ARBA" id="ARBA00022741"/>
    </source>
</evidence>
<dbReference type="Proteomes" id="UP000829560">
    <property type="component" value="Chromosome"/>
</dbReference>
<protein>
    <recommendedName>
        <fullName evidence="4 13">Tetraacyldisaccharide 4'-kinase</fullName>
        <ecNumber evidence="3 13">2.7.1.130</ecNumber>
    </recommendedName>
    <alternativeName>
        <fullName evidence="12 13">Lipid A 4'-kinase</fullName>
    </alternativeName>
</protein>
<dbReference type="PANTHER" id="PTHR42724:SF1">
    <property type="entry name" value="TETRAACYLDISACCHARIDE 4'-KINASE, MITOCHONDRIAL-RELATED"/>
    <property type="match status" value="1"/>
</dbReference>
<evidence type="ECO:0000256" key="7">
    <source>
        <dbReference type="ARBA" id="ARBA00022679"/>
    </source>
</evidence>
<dbReference type="InterPro" id="IPR027417">
    <property type="entry name" value="P-loop_NTPase"/>
</dbReference>
<evidence type="ECO:0000256" key="6">
    <source>
        <dbReference type="ARBA" id="ARBA00022556"/>
    </source>
</evidence>
<dbReference type="GO" id="GO:0005524">
    <property type="term" value="F:ATP binding"/>
    <property type="evidence" value="ECO:0007669"/>
    <property type="project" value="UniProtKB-UniRule"/>
</dbReference>
<sequence>MTTLPSKNNANQTTHAAKAQAESRAENSASNLELGLVNAWQKQAWWLWLLWPISGLYGAVTYLRRKLYQTGVLSSYKAPVPVLVVGNITVGGSGKTPLIIALVNYLKQQGIIVAVISRGYGGDESAMPQVVTVDSKPSEVGDEPCLIVRETQAVVAVCPNRQQAIASIMQYQPATELIIADDGLQHYKLQRDLEWIVVDCARGFGNKQLLPTGFLREPIRRLRQGTVIYHQSPTKFNADSAPSAEPKLTMHLQPGKLTPLLAHQAAINPATVNQVYAVSGIGYPQRFFNTLSALGYEVIEKPMPDHHQFTAQDLASLTEYPVVITSKDAVKIAPLVASSPELQQLSIWVLPVQAVLSQPCYRTLMSQLASLGINR</sequence>
<dbReference type="KEGG" id="prae:MN210_09110"/>
<proteinExistence type="inferred from homology"/>
<evidence type="ECO:0000256" key="2">
    <source>
        <dbReference type="ARBA" id="ARBA00004870"/>
    </source>
</evidence>
<evidence type="ECO:0000256" key="1">
    <source>
        <dbReference type="ARBA" id="ARBA00002274"/>
    </source>
</evidence>
<evidence type="ECO:0000256" key="14">
    <source>
        <dbReference type="SAM" id="MobiDB-lite"/>
    </source>
</evidence>
<feature type="compositionally biased region" description="Polar residues" evidence="14">
    <location>
        <begin position="1"/>
        <end position="15"/>
    </location>
</feature>
<evidence type="ECO:0000256" key="9">
    <source>
        <dbReference type="ARBA" id="ARBA00022777"/>
    </source>
</evidence>
<keyword evidence="15" id="KW-1133">Transmembrane helix</keyword>
<dbReference type="InterPro" id="IPR003758">
    <property type="entry name" value="LpxK"/>
</dbReference>
<comment type="function">
    <text evidence="1 13">Transfers the gamma-phosphate of ATP to the 4'-position of a tetraacyldisaccharide 1-phosphate intermediate (termed DS-1-P) to form tetraacyldisaccharide 1,4'-bis-phosphate (lipid IVA).</text>
</comment>
<dbReference type="RefSeq" id="WP_241878062.1">
    <property type="nucleotide sequence ID" value="NZ_CP093310.2"/>
</dbReference>
<feature type="region of interest" description="Disordered" evidence="14">
    <location>
        <begin position="1"/>
        <end position="22"/>
    </location>
</feature>
<dbReference type="EMBL" id="CP093310">
    <property type="protein sequence ID" value="UNK04477.1"/>
    <property type="molecule type" value="Genomic_DNA"/>
</dbReference>
<dbReference type="AlphaFoldDB" id="A0AAT9PBQ9"/>
<evidence type="ECO:0000256" key="5">
    <source>
        <dbReference type="ARBA" id="ARBA00022516"/>
    </source>
</evidence>
<organism evidence="16 17">
    <name type="scientific">Psychrobacter raelei</name>
    <dbReference type="NCBI Taxonomy" id="2565531"/>
    <lineage>
        <taxon>Bacteria</taxon>
        <taxon>Pseudomonadati</taxon>
        <taxon>Pseudomonadota</taxon>
        <taxon>Gammaproteobacteria</taxon>
        <taxon>Moraxellales</taxon>
        <taxon>Moraxellaceae</taxon>
        <taxon>Psychrobacter</taxon>
    </lineage>
</organism>
<dbReference type="Pfam" id="PF02606">
    <property type="entry name" value="LpxK"/>
    <property type="match status" value="1"/>
</dbReference>
<evidence type="ECO:0000256" key="15">
    <source>
        <dbReference type="SAM" id="Phobius"/>
    </source>
</evidence>
<dbReference type="GO" id="GO:0009029">
    <property type="term" value="F:lipid-A 4'-kinase activity"/>
    <property type="evidence" value="ECO:0007669"/>
    <property type="project" value="UniProtKB-UniRule"/>
</dbReference>
<keyword evidence="17" id="KW-1185">Reference proteome</keyword>